<name>A0A1I6PDM7_9FLAO</name>
<evidence type="ECO:0008006" key="3">
    <source>
        <dbReference type="Google" id="ProtNLM"/>
    </source>
</evidence>
<dbReference type="PIRSF" id="PIRSF032285">
    <property type="entry name" value="UCP032285"/>
    <property type="match status" value="1"/>
</dbReference>
<accession>A0A1I6PDM7</accession>
<dbReference type="AlphaFoldDB" id="A0A1I6PDM7"/>
<evidence type="ECO:0000313" key="2">
    <source>
        <dbReference type="Proteomes" id="UP000199312"/>
    </source>
</evidence>
<dbReference type="Proteomes" id="UP000199312">
    <property type="component" value="Unassembled WGS sequence"/>
</dbReference>
<dbReference type="Gene3D" id="3.40.1350.140">
    <property type="entry name" value="MepB-like"/>
    <property type="match status" value="1"/>
</dbReference>
<gene>
    <name evidence="1" type="ORF">SAMN04488006_0931</name>
</gene>
<dbReference type="Pfam" id="PF08877">
    <property type="entry name" value="MepB-like"/>
    <property type="match status" value="1"/>
</dbReference>
<keyword evidence="2" id="KW-1185">Reference proteome</keyword>
<evidence type="ECO:0000313" key="1">
    <source>
        <dbReference type="EMBL" id="SFS38273.1"/>
    </source>
</evidence>
<dbReference type="EMBL" id="FOZP01000002">
    <property type="protein sequence ID" value="SFS38273.1"/>
    <property type="molecule type" value="Genomic_DNA"/>
</dbReference>
<dbReference type="InterPro" id="IPR038231">
    <property type="entry name" value="MepB-like_sf"/>
</dbReference>
<sequence length="164" mass="19460">MYNNLNQIKTAIYDKCAFEISEFKFETESSAYNACQYKLNAQHIISRNAKITPKKVGQFVTFWKRNANGLIEPFEETDLFDFYIVNVRTKNRFGQFVFPKSTLIKKGIISTVKREGKRAFRVYPNWDVVKNKQAEQTQKWQLNYFYEINASTNFEEVLKLHKNE</sequence>
<reference evidence="2" key="1">
    <citation type="submission" date="2016-10" db="EMBL/GenBank/DDBJ databases">
        <authorList>
            <person name="Varghese N."/>
            <person name="Submissions S."/>
        </authorList>
    </citation>
    <scope>NUCLEOTIDE SEQUENCE [LARGE SCALE GENOMIC DNA]</scope>
    <source>
        <strain evidence="2">DSM 24450</strain>
    </source>
</reference>
<dbReference type="RefSeq" id="WP_090223309.1">
    <property type="nucleotide sequence ID" value="NZ_FOZP01000002.1"/>
</dbReference>
<proteinExistence type="predicted"/>
<dbReference type="InterPro" id="IPR011235">
    <property type="entry name" value="MepB-like"/>
</dbReference>
<protein>
    <recommendedName>
        <fullName evidence="3">MepB protein</fullName>
    </recommendedName>
</protein>
<dbReference type="OrthoDB" id="4954833at2"/>
<organism evidence="1 2">
    <name type="scientific">Lutibacter maritimus</name>
    <dbReference type="NCBI Taxonomy" id="593133"/>
    <lineage>
        <taxon>Bacteria</taxon>
        <taxon>Pseudomonadati</taxon>
        <taxon>Bacteroidota</taxon>
        <taxon>Flavobacteriia</taxon>
        <taxon>Flavobacteriales</taxon>
        <taxon>Flavobacteriaceae</taxon>
        <taxon>Lutibacter</taxon>
    </lineage>
</organism>